<gene>
    <name evidence="1" type="ORF">Pmgp_03316</name>
</gene>
<proteinExistence type="predicted"/>
<name>A0A4Y7RJM0_9FIRM</name>
<dbReference type="RefSeq" id="WP_134215367.1">
    <property type="nucleotide sequence ID" value="NZ_QFFZ01000056.1"/>
</dbReference>
<dbReference type="Proteomes" id="UP000297597">
    <property type="component" value="Unassembled WGS sequence"/>
</dbReference>
<dbReference type="AlphaFoldDB" id="A0A4Y7RJM0"/>
<keyword evidence="2" id="KW-1185">Reference proteome</keyword>
<dbReference type="OrthoDB" id="9785699at2"/>
<sequence length="318" mass="36447">MSFLAITPTGNVQLNNEALLGHLEFHTVPDLRIQKSDLASLWLKHNLPNEFLPGEIRPCDAFRRATASAQQTVTVNWNGGQYKARLMIREIKSNNEEITRALVREVIDGRNEVLDYATAGKLTFRRKNNSIHIQRDPYLHPEYNYYGILDRIERTYNEFINYHTRDTVRNLVNKVINSANPVNIIPRSQGKFIPKNNYYLLLGLKGLLEELRPYAKGECGMDLIPIVNTAEQRELVARRASIEIAGELDALVAELAEHLQKSGDNSLSTVQRLTSRAIELQERVREYEKLVNVRMNVLRAQLAEFISRVTPEESRQAI</sequence>
<accession>A0A4Y7RJM0</accession>
<organism evidence="1 2">
    <name type="scientific">Pelotomaculum propionicicum</name>
    <dbReference type="NCBI Taxonomy" id="258475"/>
    <lineage>
        <taxon>Bacteria</taxon>
        <taxon>Bacillati</taxon>
        <taxon>Bacillota</taxon>
        <taxon>Clostridia</taxon>
        <taxon>Eubacteriales</taxon>
        <taxon>Desulfotomaculaceae</taxon>
        <taxon>Pelotomaculum</taxon>
    </lineage>
</organism>
<reference evidence="1 2" key="1">
    <citation type="journal article" date="2018" name="Environ. Microbiol.">
        <title>Novel energy conservation strategies and behaviour of Pelotomaculum schinkii driving syntrophic propionate catabolism.</title>
        <authorList>
            <person name="Hidalgo-Ahumada C.A.P."/>
            <person name="Nobu M.K."/>
            <person name="Narihiro T."/>
            <person name="Tamaki H."/>
            <person name="Liu W.T."/>
            <person name="Kamagata Y."/>
            <person name="Stams A.J.M."/>
            <person name="Imachi H."/>
            <person name="Sousa D.Z."/>
        </authorList>
    </citation>
    <scope>NUCLEOTIDE SEQUENCE [LARGE SCALE GENOMIC DNA]</scope>
    <source>
        <strain evidence="1 2">MGP</strain>
    </source>
</reference>
<evidence type="ECO:0000313" key="2">
    <source>
        <dbReference type="Proteomes" id="UP000297597"/>
    </source>
</evidence>
<dbReference type="InterPro" id="IPR046632">
    <property type="entry name" value="DUF6744"/>
</dbReference>
<comment type="caution">
    <text evidence="1">The sequence shown here is derived from an EMBL/GenBank/DDBJ whole genome shotgun (WGS) entry which is preliminary data.</text>
</comment>
<dbReference type="Pfam" id="PF20529">
    <property type="entry name" value="DUF6744"/>
    <property type="match status" value="1"/>
</dbReference>
<protein>
    <submittedName>
        <fullName evidence="1">Uncharacterized protein</fullName>
    </submittedName>
</protein>
<dbReference type="EMBL" id="QFFZ01000056">
    <property type="protein sequence ID" value="TEB09184.1"/>
    <property type="molecule type" value="Genomic_DNA"/>
</dbReference>
<evidence type="ECO:0000313" key="1">
    <source>
        <dbReference type="EMBL" id="TEB09184.1"/>
    </source>
</evidence>